<evidence type="ECO:0000256" key="2">
    <source>
        <dbReference type="SAM" id="MobiDB-lite"/>
    </source>
</evidence>
<comment type="function">
    <text evidence="1">Could be involved in insertion of integral membrane proteins into the membrane.</text>
</comment>
<dbReference type="OrthoDB" id="9801753at2"/>
<dbReference type="AlphaFoldDB" id="A0A4P7IDZ6"/>
<dbReference type="SMART" id="SM01234">
    <property type="entry name" value="Haemolytic"/>
    <property type="match status" value="1"/>
</dbReference>
<dbReference type="NCBIfam" id="TIGR00278">
    <property type="entry name" value="membrane protein insertion efficiency factor YidD"/>
    <property type="match status" value="1"/>
</dbReference>
<dbReference type="HAMAP" id="MF_00386">
    <property type="entry name" value="UPF0161_YidD"/>
    <property type="match status" value="1"/>
</dbReference>
<dbReference type="InterPro" id="IPR002696">
    <property type="entry name" value="Membr_insert_effic_factor_YidD"/>
</dbReference>
<keyword evidence="1" id="KW-0472">Membrane</keyword>
<keyword evidence="4" id="KW-1185">Reference proteome</keyword>
<reference evidence="3 4" key="1">
    <citation type="submission" date="2019-03" db="EMBL/GenBank/DDBJ databases">
        <title>Three New Species of Nocardioides, Nocardioides euryhalodurans sp. nov., Nocardioides seonyuensis sp. nov. and Nocardioides eburneoflavus sp. nov. Iolated from Soil.</title>
        <authorList>
            <person name="Roh S.G."/>
            <person name="Lee C."/>
            <person name="Kim M.-K."/>
            <person name="Kim S.B."/>
        </authorList>
    </citation>
    <scope>NUCLEOTIDE SEQUENCE [LARGE SCALE GENOMIC DNA]</scope>
    <source>
        <strain evidence="3 4">MMS17-SY207-3</strain>
    </source>
</reference>
<dbReference type="PANTHER" id="PTHR33383:SF1">
    <property type="entry name" value="MEMBRANE PROTEIN INSERTION EFFICIENCY FACTOR-RELATED"/>
    <property type="match status" value="1"/>
</dbReference>
<gene>
    <name evidence="3" type="primary">yidD</name>
    <name evidence="3" type="ORF">EXE58_08030</name>
</gene>
<name>A0A4P7IDZ6_9ACTN</name>
<evidence type="ECO:0000313" key="3">
    <source>
        <dbReference type="EMBL" id="QBX55406.1"/>
    </source>
</evidence>
<dbReference type="GO" id="GO:0005886">
    <property type="term" value="C:plasma membrane"/>
    <property type="evidence" value="ECO:0007669"/>
    <property type="project" value="UniProtKB-SubCell"/>
</dbReference>
<accession>A0A4P7IDZ6</accession>
<dbReference type="PANTHER" id="PTHR33383">
    <property type="entry name" value="MEMBRANE PROTEIN INSERTION EFFICIENCY FACTOR-RELATED"/>
    <property type="match status" value="1"/>
</dbReference>
<dbReference type="Proteomes" id="UP000294853">
    <property type="component" value="Chromosome"/>
</dbReference>
<dbReference type="RefSeq" id="WP_135267398.1">
    <property type="nucleotide sequence ID" value="NZ_CP038436.1"/>
</dbReference>
<dbReference type="KEGG" id="nsn:EXE58_08030"/>
<keyword evidence="1" id="KW-1003">Cell membrane</keyword>
<sequence length="84" mass="9169">MKHVVIALLRAWRFAISPLYGQVCRYHPTCSAYALDAVTQYGAARGGWLALRRLSRCHPWAAGGYDPVPSRADTAAKPTPTRGA</sequence>
<dbReference type="EMBL" id="CP038436">
    <property type="protein sequence ID" value="QBX55406.1"/>
    <property type="molecule type" value="Genomic_DNA"/>
</dbReference>
<comment type="subcellular location">
    <subcellularLocation>
        <location evidence="1">Cell membrane</location>
        <topology evidence="1">Peripheral membrane protein</topology>
        <orientation evidence="1">Cytoplasmic side</orientation>
    </subcellularLocation>
</comment>
<comment type="similarity">
    <text evidence="1">Belongs to the UPF0161 family.</text>
</comment>
<proteinExistence type="inferred from homology"/>
<evidence type="ECO:0000256" key="1">
    <source>
        <dbReference type="HAMAP-Rule" id="MF_00386"/>
    </source>
</evidence>
<dbReference type="Pfam" id="PF01809">
    <property type="entry name" value="YidD"/>
    <property type="match status" value="1"/>
</dbReference>
<organism evidence="3 4">
    <name type="scientific">Nocardioides seonyuensis</name>
    <dbReference type="NCBI Taxonomy" id="2518371"/>
    <lineage>
        <taxon>Bacteria</taxon>
        <taxon>Bacillati</taxon>
        <taxon>Actinomycetota</taxon>
        <taxon>Actinomycetes</taxon>
        <taxon>Propionibacteriales</taxon>
        <taxon>Nocardioidaceae</taxon>
        <taxon>Nocardioides</taxon>
    </lineage>
</organism>
<feature type="region of interest" description="Disordered" evidence="2">
    <location>
        <begin position="65"/>
        <end position="84"/>
    </location>
</feature>
<protein>
    <recommendedName>
        <fullName evidence="1">Putative membrane protein insertion efficiency factor</fullName>
    </recommendedName>
</protein>
<evidence type="ECO:0000313" key="4">
    <source>
        <dbReference type="Proteomes" id="UP000294853"/>
    </source>
</evidence>